<dbReference type="AlphaFoldDB" id="A0A1A9VQ52"/>
<dbReference type="GO" id="GO:0007165">
    <property type="term" value="P:signal transduction"/>
    <property type="evidence" value="ECO:0007669"/>
    <property type="project" value="UniProtKB-KW"/>
</dbReference>
<evidence type="ECO:0000256" key="10">
    <source>
        <dbReference type="RuleBase" id="RU351113"/>
    </source>
</evidence>
<feature type="transmembrane region" description="Helical" evidence="10">
    <location>
        <begin position="306"/>
        <end position="325"/>
    </location>
</feature>
<evidence type="ECO:0000256" key="7">
    <source>
        <dbReference type="ARBA" id="ARBA00023136"/>
    </source>
</evidence>
<feature type="transmembrane region" description="Helical" evidence="10">
    <location>
        <begin position="49"/>
        <end position="70"/>
    </location>
</feature>
<evidence type="ECO:0000313" key="11">
    <source>
        <dbReference type="EnsemblMetazoa" id="GAUT044021-PA"/>
    </source>
</evidence>
<dbReference type="VEuPathDB" id="VectorBase:GAUT044021"/>
<feature type="transmembrane region" description="Helical" evidence="10">
    <location>
        <begin position="279"/>
        <end position="300"/>
    </location>
</feature>
<feature type="transmembrane region" description="Helical" evidence="10">
    <location>
        <begin position="144"/>
        <end position="168"/>
    </location>
</feature>
<keyword evidence="6 10" id="KW-1133">Transmembrane helix</keyword>
<feature type="transmembrane region" description="Helical" evidence="10">
    <location>
        <begin position="82"/>
        <end position="101"/>
    </location>
</feature>
<dbReference type="GO" id="GO:0004984">
    <property type="term" value="F:olfactory receptor activity"/>
    <property type="evidence" value="ECO:0007669"/>
    <property type="project" value="InterPro"/>
</dbReference>
<dbReference type="PANTHER" id="PTHR21137:SF35">
    <property type="entry name" value="ODORANT RECEPTOR 19A-RELATED"/>
    <property type="match status" value="1"/>
</dbReference>
<evidence type="ECO:0000256" key="5">
    <source>
        <dbReference type="ARBA" id="ARBA00022725"/>
    </source>
</evidence>
<feature type="transmembrane region" description="Helical" evidence="10">
    <location>
        <begin position="382"/>
        <end position="401"/>
    </location>
</feature>
<proteinExistence type="inferred from homology"/>
<keyword evidence="5 10" id="KW-0552">Olfaction</keyword>
<evidence type="ECO:0000313" key="12">
    <source>
        <dbReference type="Proteomes" id="UP000078200"/>
    </source>
</evidence>
<evidence type="ECO:0000256" key="1">
    <source>
        <dbReference type="ARBA" id="ARBA00004651"/>
    </source>
</evidence>
<keyword evidence="2" id="KW-1003">Cell membrane</keyword>
<dbReference type="STRING" id="7395.A0A1A9VQ52"/>
<evidence type="ECO:0000256" key="9">
    <source>
        <dbReference type="ARBA" id="ARBA00023224"/>
    </source>
</evidence>
<keyword evidence="3 10" id="KW-0716">Sensory transduction</keyword>
<dbReference type="GO" id="GO:0005886">
    <property type="term" value="C:plasma membrane"/>
    <property type="evidence" value="ECO:0007669"/>
    <property type="project" value="UniProtKB-SubCell"/>
</dbReference>
<keyword evidence="8 10" id="KW-0675">Receptor</keyword>
<dbReference type="Proteomes" id="UP000078200">
    <property type="component" value="Unassembled WGS sequence"/>
</dbReference>
<evidence type="ECO:0000256" key="3">
    <source>
        <dbReference type="ARBA" id="ARBA00022606"/>
    </source>
</evidence>
<sequence>MFFKQWLPKAGDALPSLNGLSRHFTVQQYTFAAIGLDPKSLQRPIFNKILAVVPMLGLFSLVIPMIGYASLYKSDILKVTDALSPVWEGVLALAKFFYFIWNRQKVIQLLRKIWIKNLEVSSNPEELAIIAEANHRDYLFSLTFCINVITTGALALAAPLIIATFYTLQGEKFLNVLEPPLKATYPFDFHTPTGLIALYVWNSLFVYFIIFGNLSIDGIFSWFTCNVAGHFRILRLRLKYAGQENGGNITKTTVNRCIDLHRQTIELAEEFNKIFRVNVFIKFAISCLQIACLAFQLARGKEKVDQIFHFSFLTSVTLQFLLYCYGGQKIKDESLAVSNSLYESFQWQNVETTLRKSLLIFMIRSQKACDLTGVFFTADLPLFLWVFKTAGSFITMLLTLADNRN</sequence>
<keyword evidence="4 10" id="KW-0812">Transmembrane</keyword>
<dbReference type="GO" id="GO:0005549">
    <property type="term" value="F:odorant binding"/>
    <property type="evidence" value="ECO:0007669"/>
    <property type="project" value="InterPro"/>
</dbReference>
<dbReference type="InterPro" id="IPR004117">
    <property type="entry name" value="7tm6_olfct_rcpt"/>
</dbReference>
<comment type="similarity">
    <text evidence="10">Belongs to the insect chemoreceptor superfamily. Heteromeric odorant receptor channel (TC 1.A.69) family.</text>
</comment>
<evidence type="ECO:0000256" key="2">
    <source>
        <dbReference type="ARBA" id="ARBA00022475"/>
    </source>
</evidence>
<dbReference type="EnsemblMetazoa" id="GAUT044021-RA">
    <property type="protein sequence ID" value="GAUT044021-PA"/>
    <property type="gene ID" value="GAUT044021"/>
</dbReference>
<evidence type="ECO:0000256" key="4">
    <source>
        <dbReference type="ARBA" id="ARBA00022692"/>
    </source>
</evidence>
<dbReference type="PANTHER" id="PTHR21137">
    <property type="entry name" value="ODORANT RECEPTOR"/>
    <property type="match status" value="1"/>
</dbReference>
<name>A0A1A9VQ52_GLOAU</name>
<evidence type="ECO:0000256" key="8">
    <source>
        <dbReference type="ARBA" id="ARBA00023170"/>
    </source>
</evidence>
<feature type="transmembrane region" description="Helical" evidence="10">
    <location>
        <begin position="204"/>
        <end position="229"/>
    </location>
</feature>
<reference evidence="11" key="1">
    <citation type="submission" date="2020-05" db="UniProtKB">
        <authorList>
            <consortium name="EnsemblMetazoa"/>
        </authorList>
    </citation>
    <scope>IDENTIFICATION</scope>
    <source>
        <strain evidence="11">TTRI</strain>
    </source>
</reference>
<keyword evidence="12" id="KW-1185">Reference proteome</keyword>
<dbReference type="Pfam" id="PF02949">
    <property type="entry name" value="7tm_6"/>
    <property type="match status" value="1"/>
</dbReference>
<organism evidence="11 12">
    <name type="scientific">Glossina austeni</name>
    <name type="common">Savannah tsetse fly</name>
    <dbReference type="NCBI Taxonomy" id="7395"/>
    <lineage>
        <taxon>Eukaryota</taxon>
        <taxon>Metazoa</taxon>
        <taxon>Ecdysozoa</taxon>
        <taxon>Arthropoda</taxon>
        <taxon>Hexapoda</taxon>
        <taxon>Insecta</taxon>
        <taxon>Pterygota</taxon>
        <taxon>Neoptera</taxon>
        <taxon>Endopterygota</taxon>
        <taxon>Diptera</taxon>
        <taxon>Brachycera</taxon>
        <taxon>Muscomorpha</taxon>
        <taxon>Hippoboscoidea</taxon>
        <taxon>Glossinidae</taxon>
        <taxon>Glossina</taxon>
    </lineage>
</organism>
<accession>A0A1A9VQ52</accession>
<comment type="subcellular location">
    <subcellularLocation>
        <location evidence="1 10">Cell membrane</location>
        <topology evidence="1 10">Multi-pass membrane protein</topology>
    </subcellularLocation>
</comment>
<keyword evidence="9 10" id="KW-0807">Transducer</keyword>
<protein>
    <recommendedName>
        <fullName evidence="10">Odorant receptor</fullName>
    </recommendedName>
</protein>
<keyword evidence="7 10" id="KW-0472">Membrane</keyword>
<evidence type="ECO:0000256" key="6">
    <source>
        <dbReference type="ARBA" id="ARBA00022989"/>
    </source>
</evidence>